<organism evidence="4 5">
    <name type="scientific">Apolygus lucorum</name>
    <name type="common">Small green plant bug</name>
    <name type="synonym">Lygocoris lucorum</name>
    <dbReference type="NCBI Taxonomy" id="248454"/>
    <lineage>
        <taxon>Eukaryota</taxon>
        <taxon>Metazoa</taxon>
        <taxon>Ecdysozoa</taxon>
        <taxon>Arthropoda</taxon>
        <taxon>Hexapoda</taxon>
        <taxon>Insecta</taxon>
        <taxon>Pterygota</taxon>
        <taxon>Neoptera</taxon>
        <taxon>Paraneoptera</taxon>
        <taxon>Hemiptera</taxon>
        <taxon>Heteroptera</taxon>
        <taxon>Panheteroptera</taxon>
        <taxon>Cimicomorpha</taxon>
        <taxon>Miridae</taxon>
        <taxon>Mirini</taxon>
        <taxon>Apolygus</taxon>
    </lineage>
</organism>
<protein>
    <recommendedName>
        <fullName evidence="6">Intraflagellar transport 20</fullName>
    </recommendedName>
</protein>
<evidence type="ECO:0000256" key="2">
    <source>
        <dbReference type="ARBA" id="ARBA00023054"/>
    </source>
</evidence>
<comment type="caution">
    <text evidence="4">The sequence shown here is derived from an EMBL/GenBank/DDBJ whole genome shotgun (WGS) entry which is preliminary data.</text>
</comment>
<comment type="subcellular location">
    <subcellularLocation>
        <location evidence="1">Cell projection</location>
        <location evidence="1">Cilium</location>
    </subcellularLocation>
</comment>
<dbReference type="GO" id="GO:0030990">
    <property type="term" value="C:intraciliary transport particle"/>
    <property type="evidence" value="ECO:0007669"/>
    <property type="project" value="TreeGrafter"/>
</dbReference>
<keyword evidence="2" id="KW-0175">Coiled coil</keyword>
<evidence type="ECO:0000256" key="3">
    <source>
        <dbReference type="ARBA" id="ARBA00023273"/>
    </source>
</evidence>
<dbReference type="AlphaFoldDB" id="A0A6A4J7W8"/>
<sequence length="131" mass="15144">MTDPLTRLNLFFDDLNHIRIIQPELASQTSDLREECIDFTNSIESFKNIADGFINIVASLAQEVDKEKMKAIGARNLVKSMAKQREAQEQRLQALLLEKTTELERLRIQHQSLAKTESEQLEMMDRLLTLQ</sequence>
<gene>
    <name evidence="4" type="ORF">GE061_018277</name>
</gene>
<dbReference type="PANTHER" id="PTHR31978:SF1">
    <property type="entry name" value="INTRAFLAGELLAR TRANSPORT PROTEIN 20 HOMOLOG"/>
    <property type="match status" value="1"/>
</dbReference>
<dbReference type="Pfam" id="PF14931">
    <property type="entry name" value="IFT20"/>
    <property type="match status" value="1"/>
</dbReference>
<dbReference type="EMBL" id="WIXP02000008">
    <property type="protein sequence ID" value="KAF6207039.1"/>
    <property type="molecule type" value="Genomic_DNA"/>
</dbReference>
<evidence type="ECO:0000256" key="1">
    <source>
        <dbReference type="ARBA" id="ARBA00004138"/>
    </source>
</evidence>
<keyword evidence="5" id="KW-1185">Reference proteome</keyword>
<name>A0A6A4J7W8_APOLU</name>
<dbReference type="Proteomes" id="UP000466442">
    <property type="component" value="Unassembled WGS sequence"/>
</dbReference>
<dbReference type="GO" id="GO:0005813">
    <property type="term" value="C:centrosome"/>
    <property type="evidence" value="ECO:0007669"/>
    <property type="project" value="TreeGrafter"/>
</dbReference>
<dbReference type="InterPro" id="IPR028172">
    <property type="entry name" value="FT20"/>
</dbReference>
<dbReference type="GO" id="GO:0060271">
    <property type="term" value="P:cilium assembly"/>
    <property type="evidence" value="ECO:0007669"/>
    <property type="project" value="TreeGrafter"/>
</dbReference>
<dbReference type="PANTHER" id="PTHR31978">
    <property type="entry name" value="INTRAFLAGELLAR TRANSPORT PROTEIN 20 HOMOLOG"/>
    <property type="match status" value="1"/>
</dbReference>
<proteinExistence type="predicted"/>
<evidence type="ECO:0000313" key="5">
    <source>
        <dbReference type="Proteomes" id="UP000466442"/>
    </source>
</evidence>
<dbReference type="GO" id="GO:0097730">
    <property type="term" value="C:non-motile cilium"/>
    <property type="evidence" value="ECO:0007669"/>
    <property type="project" value="TreeGrafter"/>
</dbReference>
<dbReference type="GO" id="GO:0061512">
    <property type="term" value="P:protein localization to cilium"/>
    <property type="evidence" value="ECO:0007669"/>
    <property type="project" value="TreeGrafter"/>
</dbReference>
<dbReference type="GO" id="GO:0005737">
    <property type="term" value="C:cytoplasm"/>
    <property type="evidence" value="ECO:0007669"/>
    <property type="project" value="TreeGrafter"/>
</dbReference>
<evidence type="ECO:0000313" key="4">
    <source>
        <dbReference type="EMBL" id="KAF6207039.1"/>
    </source>
</evidence>
<keyword evidence="3" id="KW-0966">Cell projection</keyword>
<evidence type="ECO:0008006" key="6">
    <source>
        <dbReference type="Google" id="ProtNLM"/>
    </source>
</evidence>
<dbReference type="GO" id="GO:0036064">
    <property type="term" value="C:ciliary basal body"/>
    <property type="evidence" value="ECO:0007669"/>
    <property type="project" value="TreeGrafter"/>
</dbReference>
<dbReference type="OrthoDB" id="10254896at2759"/>
<accession>A0A6A4J7W8</accession>
<reference evidence="4" key="1">
    <citation type="journal article" date="2021" name="Mol. Ecol. Resour.">
        <title>Apolygus lucorum genome provides insights into omnivorousness and mesophyll feeding.</title>
        <authorList>
            <person name="Liu Y."/>
            <person name="Liu H."/>
            <person name="Wang H."/>
            <person name="Huang T."/>
            <person name="Liu B."/>
            <person name="Yang B."/>
            <person name="Yin L."/>
            <person name="Li B."/>
            <person name="Zhang Y."/>
            <person name="Zhang S."/>
            <person name="Jiang F."/>
            <person name="Zhang X."/>
            <person name="Ren Y."/>
            <person name="Wang B."/>
            <person name="Wang S."/>
            <person name="Lu Y."/>
            <person name="Wu K."/>
            <person name="Fan W."/>
            <person name="Wang G."/>
        </authorList>
    </citation>
    <scope>NUCLEOTIDE SEQUENCE</scope>
    <source>
        <strain evidence="4">12Hb</strain>
    </source>
</reference>
<dbReference type="GO" id="GO:0097546">
    <property type="term" value="C:ciliary base"/>
    <property type="evidence" value="ECO:0007669"/>
    <property type="project" value="TreeGrafter"/>
</dbReference>